<keyword evidence="5" id="KW-0560">Oxidoreductase</keyword>
<dbReference type="GO" id="GO:0004497">
    <property type="term" value="F:monooxygenase activity"/>
    <property type="evidence" value="ECO:0007669"/>
    <property type="project" value="UniProtKB-KW"/>
</dbReference>
<keyword evidence="9" id="KW-0812">Transmembrane</keyword>
<evidence type="ECO:0000256" key="8">
    <source>
        <dbReference type="PIRSR" id="PIRSR602401-1"/>
    </source>
</evidence>
<dbReference type="SUPFAM" id="SSF48264">
    <property type="entry name" value="Cytochrome P450"/>
    <property type="match status" value="1"/>
</dbReference>
<evidence type="ECO:0000256" key="5">
    <source>
        <dbReference type="ARBA" id="ARBA00023002"/>
    </source>
</evidence>
<comment type="similarity">
    <text evidence="2">Belongs to the cytochrome P450 family.</text>
</comment>
<evidence type="ECO:0000256" key="7">
    <source>
        <dbReference type="ARBA" id="ARBA00023033"/>
    </source>
</evidence>
<dbReference type="RefSeq" id="XP_056499654.1">
    <property type="nucleotide sequence ID" value="XM_056646213.1"/>
</dbReference>
<dbReference type="InterPro" id="IPR036396">
    <property type="entry name" value="Cyt_P450_sf"/>
</dbReference>
<keyword evidence="9" id="KW-0472">Membrane</keyword>
<dbReference type="InterPro" id="IPR002401">
    <property type="entry name" value="Cyt_P450_E_grp-I"/>
</dbReference>
<keyword evidence="6 8" id="KW-0408">Iron</keyword>
<dbReference type="Pfam" id="PF00067">
    <property type="entry name" value="p450"/>
    <property type="match status" value="1"/>
</dbReference>
<protein>
    <submittedName>
        <fullName evidence="10">Uncharacterized protein</fullName>
    </submittedName>
</protein>
<evidence type="ECO:0000313" key="11">
    <source>
        <dbReference type="Proteomes" id="UP001147733"/>
    </source>
</evidence>
<dbReference type="Proteomes" id="UP001147733">
    <property type="component" value="Unassembled WGS sequence"/>
</dbReference>
<accession>A0A9W9NYZ0</accession>
<dbReference type="GO" id="GO:0020037">
    <property type="term" value="F:heme binding"/>
    <property type="evidence" value="ECO:0007669"/>
    <property type="project" value="InterPro"/>
</dbReference>
<evidence type="ECO:0000256" key="9">
    <source>
        <dbReference type="SAM" id="Phobius"/>
    </source>
</evidence>
<dbReference type="GO" id="GO:0043386">
    <property type="term" value="P:mycotoxin biosynthetic process"/>
    <property type="evidence" value="ECO:0007669"/>
    <property type="project" value="UniProtKB-ARBA"/>
</dbReference>
<comment type="caution">
    <text evidence="10">The sequence shown here is derived from an EMBL/GenBank/DDBJ whole genome shotgun (WGS) entry which is preliminary data.</text>
</comment>
<keyword evidence="9" id="KW-1133">Transmembrane helix</keyword>
<comment type="cofactor">
    <cofactor evidence="1 8">
        <name>heme</name>
        <dbReference type="ChEBI" id="CHEBI:30413"/>
    </cofactor>
</comment>
<dbReference type="PRINTS" id="PR00463">
    <property type="entry name" value="EP450I"/>
</dbReference>
<reference evidence="10" key="2">
    <citation type="journal article" date="2023" name="IMA Fungus">
        <title>Comparative genomic study of the Penicillium genus elucidates a diverse pangenome and 15 lateral gene transfer events.</title>
        <authorList>
            <person name="Petersen C."/>
            <person name="Sorensen T."/>
            <person name="Nielsen M.R."/>
            <person name="Sondergaard T.E."/>
            <person name="Sorensen J.L."/>
            <person name="Fitzpatrick D.A."/>
            <person name="Frisvad J.C."/>
            <person name="Nielsen K.L."/>
        </authorList>
    </citation>
    <scope>NUCLEOTIDE SEQUENCE</scope>
    <source>
        <strain evidence="10">IBT 23319</strain>
    </source>
</reference>
<keyword evidence="11" id="KW-1185">Reference proteome</keyword>
<dbReference type="PANTHER" id="PTHR24305:SF157">
    <property type="entry name" value="N-ACETYLTRYPTOPHAN 6-HYDROXYLASE IVOC-RELATED"/>
    <property type="match status" value="1"/>
</dbReference>
<evidence type="ECO:0000256" key="1">
    <source>
        <dbReference type="ARBA" id="ARBA00001971"/>
    </source>
</evidence>
<dbReference type="CDD" id="cd11062">
    <property type="entry name" value="CYP58-like"/>
    <property type="match status" value="1"/>
</dbReference>
<dbReference type="Gene3D" id="1.10.630.10">
    <property type="entry name" value="Cytochrome P450"/>
    <property type="match status" value="1"/>
</dbReference>
<gene>
    <name evidence="10" type="ORF">N7469_007295</name>
</gene>
<dbReference type="InterPro" id="IPR001128">
    <property type="entry name" value="Cyt_P450"/>
</dbReference>
<evidence type="ECO:0000313" key="10">
    <source>
        <dbReference type="EMBL" id="KAJ5227289.1"/>
    </source>
</evidence>
<organism evidence="10 11">
    <name type="scientific">Penicillium citrinum</name>
    <dbReference type="NCBI Taxonomy" id="5077"/>
    <lineage>
        <taxon>Eukaryota</taxon>
        <taxon>Fungi</taxon>
        <taxon>Dikarya</taxon>
        <taxon>Ascomycota</taxon>
        <taxon>Pezizomycotina</taxon>
        <taxon>Eurotiomycetes</taxon>
        <taxon>Eurotiomycetidae</taxon>
        <taxon>Eurotiales</taxon>
        <taxon>Aspergillaceae</taxon>
        <taxon>Penicillium</taxon>
    </lineage>
</organism>
<evidence type="ECO:0000256" key="6">
    <source>
        <dbReference type="ARBA" id="ARBA00023004"/>
    </source>
</evidence>
<feature type="transmembrane region" description="Helical" evidence="9">
    <location>
        <begin position="6"/>
        <end position="29"/>
    </location>
</feature>
<keyword evidence="4 8" id="KW-0479">Metal-binding</keyword>
<dbReference type="OrthoDB" id="3945418at2759"/>
<dbReference type="GeneID" id="81385380"/>
<dbReference type="AlphaFoldDB" id="A0A9W9NYZ0"/>
<keyword evidence="7" id="KW-0503">Monooxygenase</keyword>
<dbReference type="PANTHER" id="PTHR24305">
    <property type="entry name" value="CYTOCHROME P450"/>
    <property type="match status" value="1"/>
</dbReference>
<sequence>MEHIFAYLLTFTSASALLMGYVLLYRLLLSPLAKFPGPRLAAATRLYEIYFQIIKGGTFTWHINDLHDKYGPIVRVTPWELHIKDPDYYNTLYAGPGRHRNKDPLFSNIGYPKSIFSLNSHEIHRPWRKVLGHFLKKGAVDDFEPVIQANTQALCKHFSKAMKSKATLELYTAFHCFTSDTLSQHAFGRDIGFHSLDGPDLPNTWKTQVNTMFEFCRLIRHFNFLGDIAHLVPNQVSLAVPQYAHVYAMEQSVKDRIQTLVDRYDNWEVKIQSENLSAEKTAFSNTPKAIYPAILADSSIPLIEKSQSRLEDDAIFLMLAGTDAPSQTCAITIFHLLNNPSTYRRLKSELLAAIPDSKKIPTLRELEEIPYLIRGSSLNFSYTAVIREGLRLASVVTTRLPRSAPDEVLRYKDWDIPAGTFVSMSTYFILRDPNIFPEPTRFIPERWLLEPEELRLLERYLVPASKGTLGCLGQSMNWSWMHHTLGNLVRRFDMVLHETTERNVHMVRDNFIGQTEPEINNVQVKVIEEYSK</sequence>
<evidence type="ECO:0000256" key="4">
    <source>
        <dbReference type="ARBA" id="ARBA00022723"/>
    </source>
</evidence>
<dbReference type="InterPro" id="IPR050121">
    <property type="entry name" value="Cytochrome_P450_monoxygenase"/>
</dbReference>
<dbReference type="GO" id="GO:0016705">
    <property type="term" value="F:oxidoreductase activity, acting on paired donors, with incorporation or reduction of molecular oxygen"/>
    <property type="evidence" value="ECO:0007669"/>
    <property type="project" value="InterPro"/>
</dbReference>
<keyword evidence="3 8" id="KW-0349">Heme</keyword>
<name>A0A9W9NYZ0_PENCI</name>
<evidence type="ECO:0000256" key="3">
    <source>
        <dbReference type="ARBA" id="ARBA00022617"/>
    </source>
</evidence>
<dbReference type="GO" id="GO:0005506">
    <property type="term" value="F:iron ion binding"/>
    <property type="evidence" value="ECO:0007669"/>
    <property type="project" value="InterPro"/>
</dbReference>
<dbReference type="EMBL" id="JAPQKT010000006">
    <property type="protein sequence ID" value="KAJ5227289.1"/>
    <property type="molecule type" value="Genomic_DNA"/>
</dbReference>
<proteinExistence type="inferred from homology"/>
<feature type="binding site" description="axial binding residue" evidence="8">
    <location>
        <position position="471"/>
    </location>
    <ligand>
        <name>heme</name>
        <dbReference type="ChEBI" id="CHEBI:30413"/>
    </ligand>
    <ligandPart>
        <name>Fe</name>
        <dbReference type="ChEBI" id="CHEBI:18248"/>
    </ligandPart>
</feature>
<reference evidence="10" key="1">
    <citation type="submission" date="2022-11" db="EMBL/GenBank/DDBJ databases">
        <authorList>
            <person name="Petersen C."/>
        </authorList>
    </citation>
    <scope>NUCLEOTIDE SEQUENCE</scope>
    <source>
        <strain evidence="10">IBT 23319</strain>
    </source>
</reference>
<evidence type="ECO:0000256" key="2">
    <source>
        <dbReference type="ARBA" id="ARBA00010617"/>
    </source>
</evidence>